<keyword evidence="3" id="KW-0808">Transferase</keyword>
<dbReference type="KEGG" id="gji:H1R19_10420"/>
<protein>
    <submittedName>
        <fullName evidence="3">Histidine kinase</fullName>
    </submittedName>
</protein>
<dbReference type="Gene3D" id="3.10.580.10">
    <property type="entry name" value="CBS-domain"/>
    <property type="match status" value="1"/>
</dbReference>
<dbReference type="InterPro" id="IPR005105">
    <property type="entry name" value="GlnD_Uridyltrans_N"/>
</dbReference>
<dbReference type="Pfam" id="PF03445">
    <property type="entry name" value="DUF294"/>
    <property type="match status" value="1"/>
</dbReference>
<evidence type="ECO:0000313" key="3">
    <source>
        <dbReference type="EMBL" id="QMT03456.1"/>
    </source>
</evidence>
<name>A0A7D7M114_9ACTN</name>
<dbReference type="InterPro" id="IPR018821">
    <property type="entry name" value="DUF294_put_nucleoTrafse_sb-bd"/>
</dbReference>
<dbReference type="GO" id="GO:0008773">
    <property type="term" value="F:[protein-PII] uridylyltransferase activity"/>
    <property type="evidence" value="ECO:0007669"/>
    <property type="project" value="InterPro"/>
</dbReference>
<dbReference type="InterPro" id="IPR046342">
    <property type="entry name" value="CBS_dom_sf"/>
</dbReference>
<accession>A0A7D7M114</accession>
<organism evidence="3 4">
    <name type="scientific">Gordonia jinghuaiqii</name>
    <dbReference type="NCBI Taxonomy" id="2758710"/>
    <lineage>
        <taxon>Bacteria</taxon>
        <taxon>Bacillati</taxon>
        <taxon>Actinomycetota</taxon>
        <taxon>Actinomycetes</taxon>
        <taxon>Mycobacteriales</taxon>
        <taxon>Gordoniaceae</taxon>
        <taxon>Gordonia</taxon>
    </lineage>
</organism>
<dbReference type="RefSeq" id="WP_219851347.1">
    <property type="nucleotide sequence ID" value="NZ_CP059491.1"/>
</dbReference>
<evidence type="ECO:0000313" key="4">
    <source>
        <dbReference type="Proteomes" id="UP000515663"/>
    </source>
</evidence>
<keyword evidence="3" id="KW-0418">Kinase</keyword>
<dbReference type="GO" id="GO:0016301">
    <property type="term" value="F:kinase activity"/>
    <property type="evidence" value="ECO:0007669"/>
    <property type="project" value="UniProtKB-KW"/>
</dbReference>
<dbReference type="Proteomes" id="UP000515663">
    <property type="component" value="Chromosome"/>
</dbReference>
<dbReference type="SUPFAM" id="SSF54631">
    <property type="entry name" value="CBS-domain pair"/>
    <property type="match status" value="1"/>
</dbReference>
<evidence type="ECO:0000259" key="2">
    <source>
        <dbReference type="Pfam" id="PF10335"/>
    </source>
</evidence>
<dbReference type="EMBL" id="CP059491">
    <property type="protein sequence ID" value="QMT03456.1"/>
    <property type="molecule type" value="Genomic_DNA"/>
</dbReference>
<proteinExistence type="predicted"/>
<feature type="domain" description="Protein-PII uridylyltransferase N-terminal" evidence="1">
    <location>
        <begin position="168"/>
        <end position="303"/>
    </location>
</feature>
<dbReference type="CDD" id="cd05401">
    <property type="entry name" value="NT_GlnE_GlnD_like"/>
    <property type="match status" value="1"/>
</dbReference>
<keyword evidence="4" id="KW-1185">Reference proteome</keyword>
<dbReference type="AlphaFoldDB" id="A0A7D7M114"/>
<dbReference type="Pfam" id="PF10335">
    <property type="entry name" value="DUF294_C"/>
    <property type="match status" value="1"/>
</dbReference>
<sequence length="498" mass="53400">MDDPAEKLTVARRRDALLTPASRTVAELLRTAPVLGRADMTVRQAAALMTDRGQDYVVFPVGDRCHAVLTDGDIRAKVVAVGRSADTAVGEIVDGPAFVVDAGAAPMDVLTELVDRDLTVVPVCDVDGGVLGVVGPGDFVGDPAGASMPLREQISRSGSVEELQGHARRVPQLVADLVRRDRPAHEVTRVTSLIVDAVVRRGLALVVDERAGLDPGAYTWLSLGSNARREPVLSSDVDSAVSFDDSLGVEEIARYRTAFGELDDVLRGAGLGVDTNGAVASKPLFSRTHAQWQAGVRDWVDRPLENKGMIFLSLMLDGRPVGGVRPGSATPSGAVTAALRDDPATMRLLLAESLSTKARLRSMRDMLTGRGGVFDIKQHALTPVVNIARWAALSVESTVLDTRGRLRAAAGSEILPAEQAATLIEVFDVLQRVRLRYQVAQFDRGESPADLLEMKRLSPLDRSLVAQAVREVAGIQRRMANMSHFLPGTERPADQQVT</sequence>
<reference evidence="4" key="1">
    <citation type="submission" date="2020-07" db="EMBL/GenBank/DDBJ databases">
        <title>novel species isolated from the respiratory tract of Marmot.</title>
        <authorList>
            <person name="Zhang G."/>
        </authorList>
    </citation>
    <scope>NUCLEOTIDE SEQUENCE [LARGE SCALE GENOMIC DNA]</scope>
    <source>
        <strain evidence="4">686</strain>
    </source>
</reference>
<evidence type="ECO:0000259" key="1">
    <source>
        <dbReference type="Pfam" id="PF03445"/>
    </source>
</evidence>
<feature type="domain" description="DUF294" evidence="2">
    <location>
        <begin position="346"/>
        <end position="480"/>
    </location>
</feature>
<gene>
    <name evidence="3" type="ORF">H1R19_10420</name>
</gene>